<organism evidence="1 2">
    <name type="scientific">Araneus ventricosus</name>
    <name type="common">Orbweaver spider</name>
    <name type="synonym">Epeira ventricosa</name>
    <dbReference type="NCBI Taxonomy" id="182803"/>
    <lineage>
        <taxon>Eukaryota</taxon>
        <taxon>Metazoa</taxon>
        <taxon>Ecdysozoa</taxon>
        <taxon>Arthropoda</taxon>
        <taxon>Chelicerata</taxon>
        <taxon>Arachnida</taxon>
        <taxon>Araneae</taxon>
        <taxon>Araneomorphae</taxon>
        <taxon>Entelegynae</taxon>
        <taxon>Araneoidea</taxon>
        <taxon>Araneidae</taxon>
        <taxon>Araneus</taxon>
    </lineage>
</organism>
<sequence length="109" mass="12384">MVQLVKSSLAVKINTNSMMGVMDVNTKYQVERPHSISSPTSSKMSAKYLRIEILKISSTRIGSKSAIKIRNKPLTIRDGDAENHRSNFFTVHDLKLNNKLIRERKTDPK</sequence>
<evidence type="ECO:0000313" key="1">
    <source>
        <dbReference type="EMBL" id="GBN68126.1"/>
    </source>
</evidence>
<dbReference type="Proteomes" id="UP000499080">
    <property type="component" value="Unassembled WGS sequence"/>
</dbReference>
<name>A0A4Y2QY23_ARAVE</name>
<keyword evidence="2" id="KW-1185">Reference proteome</keyword>
<accession>A0A4Y2QY23</accession>
<dbReference type="EMBL" id="BGPR01015133">
    <property type="protein sequence ID" value="GBN68126.1"/>
    <property type="molecule type" value="Genomic_DNA"/>
</dbReference>
<reference evidence="1 2" key="1">
    <citation type="journal article" date="2019" name="Sci. Rep.">
        <title>Orb-weaving spider Araneus ventricosus genome elucidates the spidroin gene catalogue.</title>
        <authorList>
            <person name="Kono N."/>
            <person name="Nakamura H."/>
            <person name="Ohtoshi R."/>
            <person name="Moran D.A.P."/>
            <person name="Shinohara A."/>
            <person name="Yoshida Y."/>
            <person name="Fujiwara M."/>
            <person name="Mori M."/>
            <person name="Tomita M."/>
            <person name="Arakawa K."/>
        </authorList>
    </citation>
    <scope>NUCLEOTIDE SEQUENCE [LARGE SCALE GENOMIC DNA]</scope>
</reference>
<proteinExistence type="predicted"/>
<comment type="caution">
    <text evidence="1">The sequence shown here is derived from an EMBL/GenBank/DDBJ whole genome shotgun (WGS) entry which is preliminary data.</text>
</comment>
<dbReference type="AlphaFoldDB" id="A0A4Y2QY23"/>
<gene>
    <name evidence="1" type="ORF">AVEN_226988_1</name>
</gene>
<protein>
    <submittedName>
        <fullName evidence="1">Uncharacterized protein</fullName>
    </submittedName>
</protein>
<evidence type="ECO:0000313" key="2">
    <source>
        <dbReference type="Proteomes" id="UP000499080"/>
    </source>
</evidence>